<protein>
    <submittedName>
        <fullName evidence="1">Uncharacterized protein</fullName>
    </submittedName>
</protein>
<gene>
    <name evidence="1" type="ORF">IQ247_07025</name>
</gene>
<reference evidence="1" key="1">
    <citation type="submission" date="2020-10" db="EMBL/GenBank/DDBJ databases">
        <authorList>
            <person name="Castelo-Branco R."/>
            <person name="Eusebio N."/>
            <person name="Adriana R."/>
            <person name="Vieira A."/>
            <person name="Brugerolle De Fraissinette N."/>
            <person name="Rezende De Castro R."/>
            <person name="Schneider M.P."/>
            <person name="Vasconcelos V."/>
            <person name="Leao P.N."/>
        </authorList>
    </citation>
    <scope>NUCLEOTIDE SEQUENCE</scope>
    <source>
        <strain evidence="1">LEGE 06105</strain>
    </source>
</reference>
<comment type="caution">
    <text evidence="1">The sequence shown here is derived from an EMBL/GenBank/DDBJ whole genome shotgun (WGS) entry which is preliminary data.</text>
</comment>
<dbReference type="AlphaFoldDB" id="A0A8J7EYJ0"/>
<dbReference type="RefSeq" id="WP_193918457.1">
    <property type="nucleotide sequence ID" value="NZ_JADEWL010000014.1"/>
</dbReference>
<evidence type="ECO:0000313" key="1">
    <source>
        <dbReference type="EMBL" id="MBE9212466.1"/>
    </source>
</evidence>
<sequence length="73" mass="8227">MELIIHICVQLPITNQLPIRAAFENGTTTTIDTAEVYRGGHSEKIVAADQFNPDDNRANNQLFQGELSWFSHK</sequence>
<organism evidence="1 2">
    <name type="scientific">Plectonema cf. radiosum LEGE 06105</name>
    <dbReference type="NCBI Taxonomy" id="945769"/>
    <lineage>
        <taxon>Bacteria</taxon>
        <taxon>Bacillati</taxon>
        <taxon>Cyanobacteriota</taxon>
        <taxon>Cyanophyceae</taxon>
        <taxon>Oscillatoriophycideae</taxon>
        <taxon>Oscillatoriales</taxon>
        <taxon>Microcoleaceae</taxon>
        <taxon>Plectonema</taxon>
    </lineage>
</organism>
<dbReference type="Proteomes" id="UP000620559">
    <property type="component" value="Unassembled WGS sequence"/>
</dbReference>
<keyword evidence="2" id="KW-1185">Reference proteome</keyword>
<accession>A0A8J7EYJ0</accession>
<dbReference type="EMBL" id="JADEWL010000014">
    <property type="protein sequence ID" value="MBE9212466.1"/>
    <property type="molecule type" value="Genomic_DNA"/>
</dbReference>
<name>A0A8J7EYJ0_9CYAN</name>
<evidence type="ECO:0000313" key="2">
    <source>
        <dbReference type="Proteomes" id="UP000620559"/>
    </source>
</evidence>
<proteinExistence type="predicted"/>